<organism evidence="4 5">
    <name type="scientific">Arabis alpina</name>
    <name type="common">Alpine rock-cress</name>
    <dbReference type="NCBI Taxonomy" id="50452"/>
    <lineage>
        <taxon>Eukaryota</taxon>
        <taxon>Viridiplantae</taxon>
        <taxon>Streptophyta</taxon>
        <taxon>Embryophyta</taxon>
        <taxon>Tracheophyta</taxon>
        <taxon>Spermatophyta</taxon>
        <taxon>Magnoliopsida</taxon>
        <taxon>eudicotyledons</taxon>
        <taxon>Gunneridae</taxon>
        <taxon>Pentapetalae</taxon>
        <taxon>rosids</taxon>
        <taxon>malvids</taxon>
        <taxon>Brassicales</taxon>
        <taxon>Brassicaceae</taxon>
        <taxon>Arabideae</taxon>
        <taxon>Arabis</taxon>
    </lineage>
</organism>
<keyword evidence="5" id="KW-1185">Reference proteome</keyword>
<dbReference type="InterPro" id="IPR035176">
    <property type="entry name" value="PEP"/>
</dbReference>
<sequence>MEKLERSSEEETSLWIPFQFLDQTLKAILKCIGLLHHDSPTTKTTSSPMTLDQPEEEEEEENVAMEDDIVVTTRGGQNGIVVRSRGTKVKGKKKEKESVSRGSPGQHN</sequence>
<evidence type="ECO:0000313" key="4">
    <source>
        <dbReference type="EMBL" id="KFK28177.1"/>
    </source>
</evidence>
<dbReference type="Proteomes" id="UP000029120">
    <property type="component" value="Chromosome 8"/>
</dbReference>
<evidence type="ECO:0000256" key="2">
    <source>
        <dbReference type="ARBA" id="ARBA00022821"/>
    </source>
</evidence>
<dbReference type="Gramene" id="KFK28177">
    <property type="protein sequence ID" value="KFK28177"/>
    <property type="gene ID" value="AALP_AA8G482300"/>
</dbReference>
<proteinExistence type="inferred from homology"/>
<dbReference type="OrthoDB" id="1085829at2759"/>
<comment type="similarity">
    <text evidence="1">Belongs to the brassicaceae elicitor peptide family.</text>
</comment>
<evidence type="ECO:0000256" key="3">
    <source>
        <dbReference type="SAM" id="MobiDB-lite"/>
    </source>
</evidence>
<feature type="region of interest" description="Disordered" evidence="3">
    <location>
        <begin position="37"/>
        <end position="108"/>
    </location>
</feature>
<dbReference type="OMA" id="TYLWVPF"/>
<evidence type="ECO:0008006" key="6">
    <source>
        <dbReference type="Google" id="ProtNLM"/>
    </source>
</evidence>
<keyword evidence="2" id="KW-0611">Plant defense</keyword>
<dbReference type="AlphaFoldDB" id="A0A087GE75"/>
<evidence type="ECO:0000313" key="5">
    <source>
        <dbReference type="Proteomes" id="UP000029120"/>
    </source>
</evidence>
<accession>A0A087GE75</accession>
<dbReference type="EMBL" id="CM002876">
    <property type="protein sequence ID" value="KFK28177.1"/>
    <property type="molecule type" value="Genomic_DNA"/>
</dbReference>
<feature type="compositionally biased region" description="Acidic residues" evidence="3">
    <location>
        <begin position="53"/>
        <end position="69"/>
    </location>
</feature>
<dbReference type="Pfam" id="PF17232">
    <property type="entry name" value="Pep1_7"/>
    <property type="match status" value="1"/>
</dbReference>
<protein>
    <recommendedName>
        <fullName evidence="6">Elicitor peptide 1</fullName>
    </recommendedName>
</protein>
<evidence type="ECO:0000256" key="1">
    <source>
        <dbReference type="ARBA" id="ARBA00011021"/>
    </source>
</evidence>
<dbReference type="GO" id="GO:0045087">
    <property type="term" value="P:innate immune response"/>
    <property type="evidence" value="ECO:0007669"/>
    <property type="project" value="InterPro"/>
</dbReference>
<name>A0A087GE75_ARAAL</name>
<gene>
    <name evidence="4" type="ordered locus">AALP_Aa8g482300</name>
</gene>
<feature type="compositionally biased region" description="Low complexity" evidence="3">
    <location>
        <begin position="41"/>
        <end position="50"/>
    </location>
</feature>
<reference evidence="5" key="1">
    <citation type="journal article" date="2015" name="Nat. Plants">
        <title>Genome expansion of Arabis alpina linked with retrotransposition and reduced symmetric DNA methylation.</title>
        <authorList>
            <person name="Willing E.M."/>
            <person name="Rawat V."/>
            <person name="Mandakova T."/>
            <person name="Maumus F."/>
            <person name="James G.V."/>
            <person name="Nordstroem K.J."/>
            <person name="Becker C."/>
            <person name="Warthmann N."/>
            <person name="Chica C."/>
            <person name="Szarzynska B."/>
            <person name="Zytnicki M."/>
            <person name="Albani M.C."/>
            <person name="Kiefer C."/>
            <person name="Bergonzi S."/>
            <person name="Castaings L."/>
            <person name="Mateos J.L."/>
            <person name="Berns M.C."/>
            <person name="Bujdoso N."/>
            <person name="Piofczyk T."/>
            <person name="de Lorenzo L."/>
            <person name="Barrero-Sicilia C."/>
            <person name="Mateos I."/>
            <person name="Piednoel M."/>
            <person name="Hagmann J."/>
            <person name="Chen-Min-Tao R."/>
            <person name="Iglesias-Fernandez R."/>
            <person name="Schuster S.C."/>
            <person name="Alonso-Blanco C."/>
            <person name="Roudier F."/>
            <person name="Carbonero P."/>
            <person name="Paz-Ares J."/>
            <person name="Davis S.J."/>
            <person name="Pecinka A."/>
            <person name="Quesneville H."/>
            <person name="Colot V."/>
            <person name="Lysak M.A."/>
            <person name="Weigel D."/>
            <person name="Coupland G."/>
            <person name="Schneeberger K."/>
        </authorList>
    </citation>
    <scope>NUCLEOTIDE SEQUENCE [LARGE SCALE GENOMIC DNA]</scope>
    <source>
        <strain evidence="5">cv. Pajares</strain>
    </source>
</reference>